<accession>A0A4U8US19</accession>
<dbReference type="AlphaFoldDB" id="A0A4U8US19"/>
<evidence type="ECO:0000313" key="1">
    <source>
        <dbReference type="EMBL" id="TMS35996.1"/>
    </source>
</evidence>
<organism evidence="1 2">
    <name type="scientific">Steinernema carpocapsae</name>
    <name type="common">Entomopathogenic nematode</name>
    <dbReference type="NCBI Taxonomy" id="34508"/>
    <lineage>
        <taxon>Eukaryota</taxon>
        <taxon>Metazoa</taxon>
        <taxon>Ecdysozoa</taxon>
        <taxon>Nematoda</taxon>
        <taxon>Chromadorea</taxon>
        <taxon>Rhabditida</taxon>
        <taxon>Tylenchina</taxon>
        <taxon>Panagrolaimomorpha</taxon>
        <taxon>Strongyloidoidea</taxon>
        <taxon>Steinernematidae</taxon>
        <taxon>Steinernema</taxon>
    </lineage>
</organism>
<gene>
    <name evidence="1" type="ORF">L596_003271</name>
</gene>
<dbReference type="Proteomes" id="UP000298663">
    <property type="component" value="Unassembled WGS sequence"/>
</dbReference>
<sequence length="164" mass="18181">MGDRRRRRRLDGIRGLPPAAERGITPSIAVFYSALLNFASLRVDREISNCLPPFCLPTVPTSISIVGRQPFQPPGHQRSLSPIVGCVLPHFALFSITLECTLQARGSSLPNSPSLASPTSLLLLFKDGFVEYISPLLADRLLRISYSRIARKAKNCTRFVIYNE</sequence>
<dbReference type="EMBL" id="AZBU02000001">
    <property type="protein sequence ID" value="TMS35996.1"/>
    <property type="molecule type" value="Genomic_DNA"/>
</dbReference>
<evidence type="ECO:0000313" key="2">
    <source>
        <dbReference type="Proteomes" id="UP000298663"/>
    </source>
</evidence>
<comment type="caution">
    <text evidence="1">The sequence shown here is derived from an EMBL/GenBank/DDBJ whole genome shotgun (WGS) entry which is preliminary data.</text>
</comment>
<keyword evidence="2" id="KW-1185">Reference proteome</keyword>
<reference evidence="1 2" key="2">
    <citation type="journal article" date="2019" name="G3 (Bethesda)">
        <title>Hybrid Assembly of the Genome of the Entomopathogenic Nematode Steinernema carpocapsae Identifies the X-Chromosome.</title>
        <authorList>
            <person name="Serra L."/>
            <person name="Macchietto M."/>
            <person name="Macias-Munoz A."/>
            <person name="McGill C.J."/>
            <person name="Rodriguez I.M."/>
            <person name="Rodriguez B."/>
            <person name="Murad R."/>
            <person name="Mortazavi A."/>
        </authorList>
    </citation>
    <scope>NUCLEOTIDE SEQUENCE [LARGE SCALE GENOMIC DNA]</scope>
    <source>
        <strain evidence="1 2">ALL</strain>
    </source>
</reference>
<name>A0A4U8US19_STECR</name>
<reference evidence="1 2" key="1">
    <citation type="journal article" date="2015" name="Genome Biol.">
        <title>Comparative genomics of Steinernema reveals deeply conserved gene regulatory networks.</title>
        <authorList>
            <person name="Dillman A.R."/>
            <person name="Macchietto M."/>
            <person name="Porter C.F."/>
            <person name="Rogers A."/>
            <person name="Williams B."/>
            <person name="Antoshechkin I."/>
            <person name="Lee M.M."/>
            <person name="Goodwin Z."/>
            <person name="Lu X."/>
            <person name="Lewis E.E."/>
            <person name="Goodrich-Blair H."/>
            <person name="Stock S.P."/>
            <person name="Adams B.J."/>
            <person name="Sternberg P.W."/>
            <person name="Mortazavi A."/>
        </authorList>
    </citation>
    <scope>NUCLEOTIDE SEQUENCE [LARGE SCALE GENOMIC DNA]</scope>
    <source>
        <strain evidence="1 2">ALL</strain>
    </source>
</reference>
<protein>
    <submittedName>
        <fullName evidence="1">Uncharacterized protein</fullName>
    </submittedName>
</protein>
<proteinExistence type="predicted"/>